<gene>
    <name evidence="2" type="ORF">BC936DRAFT_146609</name>
</gene>
<evidence type="ECO:0000313" key="2">
    <source>
        <dbReference type="EMBL" id="RUP46710.1"/>
    </source>
</evidence>
<feature type="transmembrane region" description="Helical" evidence="1">
    <location>
        <begin position="80"/>
        <end position="100"/>
    </location>
</feature>
<comment type="caution">
    <text evidence="2">The sequence shown here is derived from an EMBL/GenBank/DDBJ whole genome shotgun (WGS) entry which is preliminary data.</text>
</comment>
<dbReference type="Proteomes" id="UP000268093">
    <property type="component" value="Unassembled WGS sequence"/>
</dbReference>
<feature type="transmembrane region" description="Helical" evidence="1">
    <location>
        <begin position="133"/>
        <end position="155"/>
    </location>
</feature>
<sequence length="185" mass="20899">MDDNEKVSQSKYTEYGLQEILLESSSLAPVCDSSVSMVRSSTSSPSPYQYIISGTNDIQPLQTETYRKREYDSDEDLPEFHYTNAVMLVCIGIAGFMIAYEQVIWAKAGVFVANNKTWDGIDHFIQSEARAEAVIILFWVVLGSLALLFLGSYFIQVLRSPAGIVGWFHRGIGTTRRRRPRLEDQ</sequence>
<dbReference type="AlphaFoldDB" id="A0A433D762"/>
<keyword evidence="1" id="KW-1133">Transmembrane helix</keyword>
<organism evidence="2 3">
    <name type="scientific">Jimgerdemannia flammicorona</name>
    <dbReference type="NCBI Taxonomy" id="994334"/>
    <lineage>
        <taxon>Eukaryota</taxon>
        <taxon>Fungi</taxon>
        <taxon>Fungi incertae sedis</taxon>
        <taxon>Mucoromycota</taxon>
        <taxon>Mucoromycotina</taxon>
        <taxon>Endogonomycetes</taxon>
        <taxon>Endogonales</taxon>
        <taxon>Endogonaceae</taxon>
        <taxon>Jimgerdemannia</taxon>
    </lineage>
</organism>
<protein>
    <submittedName>
        <fullName evidence="2">Uncharacterized protein</fullName>
    </submittedName>
</protein>
<evidence type="ECO:0000256" key="1">
    <source>
        <dbReference type="SAM" id="Phobius"/>
    </source>
</evidence>
<name>A0A433D762_9FUNG</name>
<reference evidence="2 3" key="1">
    <citation type="journal article" date="2018" name="New Phytol.">
        <title>Phylogenomics of Endogonaceae and evolution of mycorrhizas within Mucoromycota.</title>
        <authorList>
            <person name="Chang Y."/>
            <person name="Desiro A."/>
            <person name="Na H."/>
            <person name="Sandor L."/>
            <person name="Lipzen A."/>
            <person name="Clum A."/>
            <person name="Barry K."/>
            <person name="Grigoriev I.V."/>
            <person name="Martin F.M."/>
            <person name="Stajich J.E."/>
            <person name="Smith M.E."/>
            <person name="Bonito G."/>
            <person name="Spatafora J.W."/>
        </authorList>
    </citation>
    <scope>NUCLEOTIDE SEQUENCE [LARGE SCALE GENOMIC DNA]</scope>
    <source>
        <strain evidence="2 3">GMNB39</strain>
    </source>
</reference>
<accession>A0A433D762</accession>
<proteinExistence type="predicted"/>
<keyword evidence="1" id="KW-0812">Transmembrane</keyword>
<evidence type="ECO:0000313" key="3">
    <source>
        <dbReference type="Proteomes" id="UP000268093"/>
    </source>
</evidence>
<keyword evidence="1" id="KW-0472">Membrane</keyword>
<dbReference type="EMBL" id="RBNI01005426">
    <property type="protein sequence ID" value="RUP46710.1"/>
    <property type="molecule type" value="Genomic_DNA"/>
</dbReference>
<keyword evidence="3" id="KW-1185">Reference proteome</keyword>